<feature type="compositionally biased region" description="Basic and acidic residues" evidence="1">
    <location>
        <begin position="336"/>
        <end position="353"/>
    </location>
</feature>
<protein>
    <submittedName>
        <fullName evidence="2">Uncharacterized protein</fullName>
    </submittedName>
</protein>
<dbReference type="Proteomes" id="UP001201812">
    <property type="component" value="Unassembled WGS sequence"/>
</dbReference>
<accession>A0AAD4NF00</accession>
<feature type="compositionally biased region" description="Polar residues" evidence="1">
    <location>
        <begin position="189"/>
        <end position="209"/>
    </location>
</feature>
<feature type="region of interest" description="Disordered" evidence="1">
    <location>
        <begin position="490"/>
        <end position="513"/>
    </location>
</feature>
<keyword evidence="3" id="KW-1185">Reference proteome</keyword>
<dbReference type="AlphaFoldDB" id="A0AAD4NF00"/>
<comment type="caution">
    <text evidence="2">The sequence shown here is derived from an EMBL/GenBank/DDBJ whole genome shotgun (WGS) entry which is preliminary data.</text>
</comment>
<gene>
    <name evidence="2" type="ORF">DdX_02768</name>
</gene>
<organism evidence="2 3">
    <name type="scientific">Ditylenchus destructor</name>
    <dbReference type="NCBI Taxonomy" id="166010"/>
    <lineage>
        <taxon>Eukaryota</taxon>
        <taxon>Metazoa</taxon>
        <taxon>Ecdysozoa</taxon>
        <taxon>Nematoda</taxon>
        <taxon>Chromadorea</taxon>
        <taxon>Rhabditida</taxon>
        <taxon>Tylenchina</taxon>
        <taxon>Tylenchomorpha</taxon>
        <taxon>Sphaerularioidea</taxon>
        <taxon>Anguinidae</taxon>
        <taxon>Anguininae</taxon>
        <taxon>Ditylenchus</taxon>
    </lineage>
</organism>
<reference evidence="2" key="1">
    <citation type="submission" date="2022-01" db="EMBL/GenBank/DDBJ databases">
        <title>Genome Sequence Resource for Two Populations of Ditylenchus destructor, the Migratory Endoparasitic Phytonematode.</title>
        <authorList>
            <person name="Zhang H."/>
            <person name="Lin R."/>
            <person name="Xie B."/>
        </authorList>
    </citation>
    <scope>NUCLEOTIDE SEQUENCE</scope>
    <source>
        <strain evidence="2">BazhouSP</strain>
    </source>
</reference>
<feature type="region of interest" description="Disordered" evidence="1">
    <location>
        <begin position="330"/>
        <end position="358"/>
    </location>
</feature>
<dbReference type="EMBL" id="JAKKPZ010000002">
    <property type="protein sequence ID" value="KAI1726074.1"/>
    <property type="molecule type" value="Genomic_DNA"/>
</dbReference>
<proteinExistence type="predicted"/>
<sequence>MNFGPNISACNQICSTLAPLFSDQNECLEQRPKVEEKQLNFKKIIMQNRQRDKNSVDSNQKIQDVIKVEANVTIIAGNTESIPSSKRMRKELSPEALAAKRAKDAERQRRRRAKLFGEAVAAEKAMNTVTVMSGETESLTGYRYIPATDVNLDAAQANQFIENFTIEERGFSNSDIKLETQDELDYADQTPSCSTEVNSGEQLSRSSFASAEGTHRWREKCCGAEIAAERKNRNDSLQECSSTGLNAIDFGDIFAQIGMKEKIKLEIKGTIFDESIQDQDHTSLATLKYLKSAEALAVERAKNAERQRRRRAKLKGEALALERFKNAERARKRRSAMTEEERAAIRARDAERQRQRRASLTEEEIAMIRAKNANKTRFRRSQFSEDEKAKLRKKYAGSMRERRSLLSDEDRIKRRAKDTERMRDRRLLLSEEEKAVQRAKNAERQRMGRSQSEQFNGGHEDFLSYCKIEPAMSLSPSDFLLSSNSSCTMDNSASNSSFSQTPQLANSLDSNPDEQSALNIFPDLDNILNSASWDQYLQNDF</sequence>
<evidence type="ECO:0000256" key="1">
    <source>
        <dbReference type="SAM" id="MobiDB-lite"/>
    </source>
</evidence>
<evidence type="ECO:0000313" key="3">
    <source>
        <dbReference type="Proteomes" id="UP001201812"/>
    </source>
</evidence>
<feature type="region of interest" description="Disordered" evidence="1">
    <location>
        <begin position="189"/>
        <end position="211"/>
    </location>
</feature>
<feature type="region of interest" description="Disordered" evidence="1">
    <location>
        <begin position="85"/>
        <end position="104"/>
    </location>
</feature>
<evidence type="ECO:0000313" key="2">
    <source>
        <dbReference type="EMBL" id="KAI1726074.1"/>
    </source>
</evidence>
<feature type="region of interest" description="Disordered" evidence="1">
    <location>
        <begin position="376"/>
        <end position="405"/>
    </location>
</feature>
<name>A0AAD4NF00_9BILA</name>